<dbReference type="Pfam" id="PF02116">
    <property type="entry name" value="STE2"/>
    <property type="match status" value="1"/>
</dbReference>
<feature type="transmembrane region" description="Helical" evidence="1">
    <location>
        <begin position="213"/>
        <end position="235"/>
    </location>
</feature>
<dbReference type="GeneID" id="19326577"/>
<keyword evidence="2" id="KW-0675">Receptor</keyword>
<dbReference type="PANTHER" id="PTHR28009:SF1">
    <property type="entry name" value="PHEROMONE ALPHA FACTOR RECEPTOR"/>
    <property type="match status" value="1"/>
</dbReference>
<proteinExistence type="predicted"/>
<dbReference type="OrthoDB" id="5402633at2759"/>
<sequence length="356" mass="39534">MAQIDELTRGNAANTINYGSQIGACFVMLLVVLTMTPKNRFARVTTSINIAALIVGIIRNVLLSLFWSSSFLQFYAYWSDDYEFVNHNDTRISIAATAFAIPQIVLIYAALITQAWSMMKLWRPSVKWATMGVSIALITVAMGFRIAGFVFQIRLITEIFDIFPLLWVRQAGLALETATISWFCFLFNVRLIIHMWVNRSILPTAKGLSAMEVLVITNGVLMVIPVIFAGLAFFTYDFFEAGSVVYTAVIVLLPLGTLIAQRISTPSAFASAPVDVPSRVSDSTSKQPFLKRWSNSESYGSSPAKSVVHVPGITSRISGGRSSEKFDPIGAELSQIDDLERGVRVDREIEHREERL</sequence>
<gene>
    <name evidence="2" type="ORF">UCRPA7_5969</name>
</gene>
<feature type="transmembrane region" description="Helical" evidence="1">
    <location>
        <begin position="18"/>
        <end position="36"/>
    </location>
</feature>
<feature type="transmembrane region" description="Helical" evidence="1">
    <location>
        <begin position="48"/>
        <end position="72"/>
    </location>
</feature>
<accession>R8BGY4</accession>
<name>R8BGY4_PHAM7</name>
<dbReference type="PANTHER" id="PTHR28009">
    <property type="entry name" value="PHEROMONE ALPHA FACTOR RECEPTOR"/>
    <property type="match status" value="1"/>
</dbReference>
<dbReference type="RefSeq" id="XP_007916703.1">
    <property type="nucleotide sequence ID" value="XM_007918512.1"/>
</dbReference>
<dbReference type="CDD" id="cd14939">
    <property type="entry name" value="7tmD_STE2"/>
    <property type="match status" value="1"/>
</dbReference>
<dbReference type="eggNOG" id="ENOG502QTV4">
    <property type="taxonomic scope" value="Eukaryota"/>
</dbReference>
<evidence type="ECO:0000256" key="1">
    <source>
        <dbReference type="SAM" id="Phobius"/>
    </source>
</evidence>
<dbReference type="EMBL" id="KB933215">
    <property type="protein sequence ID" value="EON98497.1"/>
    <property type="molecule type" value="Genomic_DNA"/>
</dbReference>
<dbReference type="HOGENOM" id="CLU_035056_0_1_1"/>
<protein>
    <submittedName>
        <fullName evidence="2">Putative pheromone receptor 2 protein</fullName>
    </submittedName>
</protein>
<dbReference type="KEGG" id="tmn:UCRPA7_5969"/>
<keyword evidence="1" id="KW-1133">Transmembrane helix</keyword>
<keyword evidence="3" id="KW-1185">Reference proteome</keyword>
<dbReference type="GO" id="GO:0038038">
    <property type="term" value="C:G protein-coupled receptor homodimeric complex"/>
    <property type="evidence" value="ECO:0007669"/>
    <property type="project" value="TreeGrafter"/>
</dbReference>
<dbReference type="GO" id="GO:0004932">
    <property type="term" value="F:mating-type factor pheromone receptor activity"/>
    <property type="evidence" value="ECO:0007669"/>
    <property type="project" value="InterPro"/>
</dbReference>
<feature type="transmembrane region" description="Helical" evidence="1">
    <location>
        <begin position="241"/>
        <end position="260"/>
    </location>
</feature>
<dbReference type="Proteomes" id="UP000014074">
    <property type="component" value="Unassembled WGS sequence"/>
</dbReference>
<keyword evidence="1" id="KW-0812">Transmembrane</keyword>
<feature type="transmembrane region" description="Helical" evidence="1">
    <location>
        <begin position="92"/>
        <end position="116"/>
    </location>
</feature>
<dbReference type="Gene3D" id="1.10.287.920">
    <property type="entry name" value="Pheromone alpha factor receptor"/>
    <property type="match status" value="1"/>
</dbReference>
<dbReference type="AlphaFoldDB" id="R8BGY4"/>
<evidence type="ECO:0000313" key="3">
    <source>
        <dbReference type="Proteomes" id="UP000014074"/>
    </source>
</evidence>
<reference evidence="3" key="1">
    <citation type="journal article" date="2013" name="Genome Announc.">
        <title>Draft genome sequence of the ascomycete Phaeoacremonium aleophilum strain UCR-PA7, a causal agent of the esca disease complex in grapevines.</title>
        <authorList>
            <person name="Blanco-Ulate B."/>
            <person name="Rolshausen P."/>
            <person name="Cantu D."/>
        </authorList>
    </citation>
    <scope>NUCLEOTIDE SEQUENCE [LARGE SCALE GENOMIC DNA]</scope>
    <source>
        <strain evidence="3">UCR-PA7</strain>
    </source>
</reference>
<evidence type="ECO:0000313" key="2">
    <source>
        <dbReference type="EMBL" id="EON98497.1"/>
    </source>
</evidence>
<organism evidence="2 3">
    <name type="scientific">Phaeoacremonium minimum (strain UCR-PA7)</name>
    <name type="common">Esca disease fungus</name>
    <name type="synonym">Togninia minima</name>
    <dbReference type="NCBI Taxonomy" id="1286976"/>
    <lineage>
        <taxon>Eukaryota</taxon>
        <taxon>Fungi</taxon>
        <taxon>Dikarya</taxon>
        <taxon>Ascomycota</taxon>
        <taxon>Pezizomycotina</taxon>
        <taxon>Sordariomycetes</taxon>
        <taxon>Sordariomycetidae</taxon>
        <taxon>Togniniales</taxon>
        <taxon>Togniniaceae</taxon>
        <taxon>Phaeoacremonium</taxon>
    </lineage>
</organism>
<feature type="transmembrane region" description="Helical" evidence="1">
    <location>
        <begin position="128"/>
        <end position="151"/>
    </location>
</feature>
<dbReference type="InterPro" id="IPR000366">
    <property type="entry name" value="GPCR_STE2"/>
</dbReference>
<dbReference type="GO" id="GO:0000750">
    <property type="term" value="P:pheromone-dependent signal transduction involved in conjugation with cellular fusion"/>
    <property type="evidence" value="ECO:0007669"/>
    <property type="project" value="TreeGrafter"/>
</dbReference>
<keyword evidence="1" id="KW-0472">Membrane</keyword>
<dbReference type="InterPro" id="IPR027458">
    <property type="entry name" value="STE2_TM1-TM2_sf"/>
</dbReference>
<feature type="transmembrane region" description="Helical" evidence="1">
    <location>
        <begin position="171"/>
        <end position="193"/>
    </location>
</feature>